<comment type="caution">
    <text evidence="3">The sequence shown here is derived from an EMBL/GenBank/DDBJ whole genome shotgun (WGS) entry which is preliminary data.</text>
</comment>
<gene>
    <name evidence="3" type="ORF">GPM918_LOCUS29589</name>
    <name evidence="2" type="ORF">OVA965_LOCUS16824</name>
    <name evidence="5" type="ORF">SRO942_LOCUS30175</name>
    <name evidence="4" type="ORF">TMI583_LOCUS16834</name>
</gene>
<name>A0A815FHD0_9BILA</name>
<proteinExistence type="predicted"/>
<evidence type="ECO:0008006" key="7">
    <source>
        <dbReference type="Google" id="ProtNLM"/>
    </source>
</evidence>
<dbReference type="PANTHER" id="PTHR45892">
    <property type="entry name" value="AMINOACYLASE-1"/>
    <property type="match status" value="1"/>
</dbReference>
<dbReference type="EMBL" id="CAJOBA010007906">
    <property type="protein sequence ID" value="CAF3815710.1"/>
    <property type="molecule type" value="Genomic_DNA"/>
</dbReference>
<evidence type="ECO:0000313" key="4">
    <source>
        <dbReference type="EMBL" id="CAF3815710.1"/>
    </source>
</evidence>
<dbReference type="SUPFAM" id="SSF53187">
    <property type="entry name" value="Zn-dependent exopeptidases"/>
    <property type="match status" value="1"/>
</dbReference>
<evidence type="ECO:0000313" key="5">
    <source>
        <dbReference type="EMBL" id="CAF4171385.1"/>
    </source>
</evidence>
<dbReference type="OrthoDB" id="8914547at2759"/>
<organism evidence="3 6">
    <name type="scientific">Didymodactylos carnosus</name>
    <dbReference type="NCBI Taxonomy" id="1234261"/>
    <lineage>
        <taxon>Eukaryota</taxon>
        <taxon>Metazoa</taxon>
        <taxon>Spiralia</taxon>
        <taxon>Gnathifera</taxon>
        <taxon>Rotifera</taxon>
        <taxon>Eurotatoria</taxon>
        <taxon>Bdelloidea</taxon>
        <taxon>Philodinida</taxon>
        <taxon>Philodinidae</taxon>
        <taxon>Didymodactylos</taxon>
    </lineage>
</organism>
<evidence type="ECO:0000313" key="3">
    <source>
        <dbReference type="EMBL" id="CAF1323476.1"/>
    </source>
</evidence>
<evidence type="ECO:0000256" key="1">
    <source>
        <dbReference type="ARBA" id="ARBA00022801"/>
    </source>
</evidence>
<dbReference type="GO" id="GO:0004046">
    <property type="term" value="F:aminoacylase activity"/>
    <property type="evidence" value="ECO:0007669"/>
    <property type="project" value="TreeGrafter"/>
</dbReference>
<dbReference type="Pfam" id="PF01546">
    <property type="entry name" value="Peptidase_M20"/>
    <property type="match status" value="1"/>
</dbReference>
<dbReference type="PROSITE" id="PS00758">
    <property type="entry name" value="ARGE_DAPE_CPG2_1"/>
    <property type="match status" value="1"/>
</dbReference>
<dbReference type="Proteomes" id="UP000663829">
    <property type="component" value="Unassembled WGS sequence"/>
</dbReference>
<reference evidence="3" key="1">
    <citation type="submission" date="2021-02" db="EMBL/GenBank/DDBJ databases">
        <authorList>
            <person name="Nowell W R."/>
        </authorList>
    </citation>
    <scope>NUCLEOTIDE SEQUENCE</scope>
</reference>
<dbReference type="EMBL" id="CAJNOK010007894">
    <property type="protein sequence ID" value="CAF1048005.1"/>
    <property type="molecule type" value="Genomic_DNA"/>
</dbReference>
<keyword evidence="6" id="KW-1185">Reference proteome</keyword>
<accession>A0A815FHD0</accession>
<dbReference type="Proteomes" id="UP000677228">
    <property type="component" value="Unassembled WGS sequence"/>
</dbReference>
<dbReference type="PANTHER" id="PTHR45892:SF1">
    <property type="entry name" value="AMINOACYLASE-1"/>
    <property type="match status" value="1"/>
</dbReference>
<dbReference type="Proteomes" id="UP000682733">
    <property type="component" value="Unassembled WGS sequence"/>
</dbReference>
<dbReference type="AlphaFoldDB" id="A0A815FHD0"/>
<dbReference type="EMBL" id="CAJNOQ010013527">
    <property type="protein sequence ID" value="CAF1323476.1"/>
    <property type="molecule type" value="Genomic_DNA"/>
</dbReference>
<dbReference type="InterPro" id="IPR001261">
    <property type="entry name" value="ArgE/DapE_CS"/>
</dbReference>
<dbReference type="EMBL" id="CAJOBC010049017">
    <property type="protein sequence ID" value="CAF4171385.1"/>
    <property type="molecule type" value="Genomic_DNA"/>
</dbReference>
<evidence type="ECO:0000313" key="6">
    <source>
        <dbReference type="Proteomes" id="UP000663829"/>
    </source>
</evidence>
<dbReference type="InterPro" id="IPR002933">
    <property type="entry name" value="Peptidase_M20"/>
</dbReference>
<sequence>MSNANDELAVQHFVDYLRIKTVQPLPDYEKAFEFLQSYAMELDLNYQKIQVGIDRHVAILTWLSTNNSQQQQTLLLNSHIDVVPVFEEHWKYSPFGGEIVDGRIYGRGAQDMKCVGIQYLEAIRRLKLANYKPNRTVHCLFVPDEEIGGLTGMNKFIEMDEFKQLNVGFTLDEGK</sequence>
<evidence type="ECO:0000313" key="2">
    <source>
        <dbReference type="EMBL" id="CAF1048005.1"/>
    </source>
</evidence>
<dbReference type="Proteomes" id="UP000681722">
    <property type="component" value="Unassembled WGS sequence"/>
</dbReference>
<keyword evidence="1" id="KW-0378">Hydrolase</keyword>
<dbReference type="Gene3D" id="3.40.630.10">
    <property type="entry name" value="Zn peptidases"/>
    <property type="match status" value="1"/>
</dbReference>
<protein>
    <recommendedName>
        <fullName evidence="7">Aminoacylase-1</fullName>
    </recommendedName>
</protein>
<dbReference type="InterPro" id="IPR052083">
    <property type="entry name" value="Aminoacylase-1_M20A"/>
</dbReference>